<evidence type="ECO:0000313" key="4">
    <source>
        <dbReference type="EMBL" id="CAH1196602.1"/>
    </source>
</evidence>
<organism evidence="4 5">
    <name type="scientific">Paenibacillus allorhizoplanae</name>
    <dbReference type="NCBI Taxonomy" id="2905648"/>
    <lineage>
        <taxon>Bacteria</taxon>
        <taxon>Bacillati</taxon>
        <taxon>Bacillota</taxon>
        <taxon>Bacilli</taxon>
        <taxon>Bacillales</taxon>
        <taxon>Paenibacillaceae</taxon>
        <taxon>Paenibacillus</taxon>
    </lineage>
</organism>
<protein>
    <recommendedName>
        <fullName evidence="6">Prepilin-type N-terminal cleavage/methylation domain-containing protein</fullName>
    </recommendedName>
</protein>
<keyword evidence="3" id="KW-0472">Membrane</keyword>
<evidence type="ECO:0000256" key="3">
    <source>
        <dbReference type="SAM" id="Phobius"/>
    </source>
</evidence>
<evidence type="ECO:0000256" key="1">
    <source>
        <dbReference type="ARBA" id="ARBA00004241"/>
    </source>
</evidence>
<accession>A0ABN8G176</accession>
<comment type="caution">
    <text evidence="4">The sequence shown here is derived from an EMBL/GenBank/DDBJ whole genome shotgun (WGS) entry which is preliminary data.</text>
</comment>
<keyword evidence="3" id="KW-1133">Transmembrane helix</keyword>
<reference evidence="4" key="1">
    <citation type="submission" date="2022-01" db="EMBL/GenBank/DDBJ databases">
        <authorList>
            <person name="Criscuolo A."/>
        </authorList>
    </citation>
    <scope>NUCLEOTIDE SEQUENCE</scope>
    <source>
        <strain evidence="4">CIP111891</strain>
    </source>
</reference>
<dbReference type="InterPro" id="IPR012902">
    <property type="entry name" value="N_methyl_site"/>
</dbReference>
<sequence length="187" mass="20746">MKNERGLTLIEVLATLTISTVLLGVILMLLSSTSLQSKSSGEKYNVDAEIRKTMDTIAKEISDSNQAYAATNDFRYVTYVSGTKKVKSLYYDAVAKTLSMYDFNSTTIQDSVTLATPGIYTNQRVLTSHVTGLQYLPTIGTTPISGNLIGGSAFRMVMTFTFQRSKLFGGFENYNMKRETGFKLLQY</sequence>
<name>A0ABN8G176_9BACL</name>
<dbReference type="Pfam" id="PF07963">
    <property type="entry name" value="N_methyl"/>
    <property type="match status" value="1"/>
</dbReference>
<evidence type="ECO:0008006" key="6">
    <source>
        <dbReference type="Google" id="ProtNLM"/>
    </source>
</evidence>
<dbReference type="EMBL" id="CAKMMW010000002">
    <property type="protein sequence ID" value="CAH1196602.1"/>
    <property type="molecule type" value="Genomic_DNA"/>
</dbReference>
<dbReference type="Proteomes" id="UP000838821">
    <property type="component" value="Unassembled WGS sequence"/>
</dbReference>
<dbReference type="PROSITE" id="PS00409">
    <property type="entry name" value="PROKAR_NTER_METHYL"/>
    <property type="match status" value="1"/>
</dbReference>
<dbReference type="NCBIfam" id="TIGR02532">
    <property type="entry name" value="IV_pilin_GFxxxE"/>
    <property type="match status" value="1"/>
</dbReference>
<proteinExistence type="predicted"/>
<evidence type="ECO:0000313" key="5">
    <source>
        <dbReference type="Proteomes" id="UP000838821"/>
    </source>
</evidence>
<comment type="subcellular location">
    <subcellularLocation>
        <location evidence="1">Cell surface</location>
    </subcellularLocation>
</comment>
<feature type="transmembrane region" description="Helical" evidence="3">
    <location>
        <begin position="6"/>
        <end position="30"/>
    </location>
</feature>
<evidence type="ECO:0000256" key="2">
    <source>
        <dbReference type="ARBA" id="ARBA00023287"/>
    </source>
</evidence>
<keyword evidence="2" id="KW-0178">Competence</keyword>
<keyword evidence="5" id="KW-1185">Reference proteome</keyword>
<gene>
    <name evidence="4" type="ORF">PAECIP111891_00907</name>
</gene>
<keyword evidence="3" id="KW-0812">Transmembrane</keyword>
<dbReference type="RefSeq" id="WP_236284972.1">
    <property type="nucleotide sequence ID" value="NZ_CAKMMW010000002.1"/>
</dbReference>